<accession>A0A1H8CB02</accession>
<organism evidence="1 2">
    <name type="scientific">Chitinophaga rupis</name>
    <dbReference type="NCBI Taxonomy" id="573321"/>
    <lineage>
        <taxon>Bacteria</taxon>
        <taxon>Pseudomonadati</taxon>
        <taxon>Bacteroidota</taxon>
        <taxon>Chitinophagia</taxon>
        <taxon>Chitinophagales</taxon>
        <taxon>Chitinophagaceae</taxon>
        <taxon>Chitinophaga</taxon>
    </lineage>
</organism>
<dbReference type="RefSeq" id="WP_089917950.1">
    <property type="nucleotide sequence ID" value="NZ_FOBB01000007.1"/>
</dbReference>
<evidence type="ECO:0000313" key="2">
    <source>
        <dbReference type="Proteomes" id="UP000198984"/>
    </source>
</evidence>
<dbReference type="Proteomes" id="UP000198984">
    <property type="component" value="Unassembled WGS sequence"/>
</dbReference>
<dbReference type="STRING" id="573321.SAMN04488505_10755"/>
<evidence type="ECO:0000313" key="1">
    <source>
        <dbReference type="EMBL" id="SEM92263.1"/>
    </source>
</evidence>
<dbReference type="EMBL" id="FOBB01000007">
    <property type="protein sequence ID" value="SEM92263.1"/>
    <property type="molecule type" value="Genomic_DNA"/>
</dbReference>
<sequence>MTTDEYVTTIIEQIEVAKDDKEVERIIQIAVTKMEERKKNGFIIQRCMDKLGIAIQDLQVLESSNSRWNCYRFALICIGKLTVKNVIKD</sequence>
<proteinExistence type="predicted"/>
<keyword evidence="2" id="KW-1185">Reference proteome</keyword>
<dbReference type="OrthoDB" id="770118at2"/>
<name>A0A1H8CB02_9BACT</name>
<reference evidence="1 2" key="1">
    <citation type="submission" date="2016-10" db="EMBL/GenBank/DDBJ databases">
        <authorList>
            <person name="de Groot N.N."/>
        </authorList>
    </citation>
    <scope>NUCLEOTIDE SEQUENCE [LARGE SCALE GENOMIC DNA]</scope>
    <source>
        <strain evidence="1 2">DSM 21039</strain>
    </source>
</reference>
<gene>
    <name evidence="1" type="ORF">SAMN04488505_10755</name>
</gene>
<protein>
    <submittedName>
        <fullName evidence="1">Uncharacterized protein</fullName>
    </submittedName>
</protein>
<dbReference type="AlphaFoldDB" id="A0A1H8CB02"/>